<dbReference type="eggNOG" id="COG5340">
    <property type="taxonomic scope" value="Bacteria"/>
</dbReference>
<dbReference type="RefSeq" id="WP_005826089.1">
    <property type="nucleotide sequence ID" value="NZ_ACQL01000162.1"/>
</dbReference>
<name>C5S4Y3_9PAST</name>
<dbReference type="EMBL" id="ACQL01000162">
    <property type="protein sequence ID" value="EER46043.1"/>
    <property type="molecule type" value="Genomic_DNA"/>
</dbReference>
<reference evidence="1 2" key="1">
    <citation type="journal article" date="2010" name="Vet. Microbiol.">
        <title>Production of haemolysins by strains of the Actinobacillus minor/porcitonsillarum complex.</title>
        <authorList>
            <person name="Arya G."/>
            <person name="Niven D.F."/>
        </authorList>
    </citation>
    <scope>NUCLEOTIDE SEQUENCE [LARGE SCALE GENOMIC DNA]</scope>
    <source>
        <strain evidence="1 2">NM305</strain>
    </source>
</reference>
<dbReference type="Proteomes" id="UP000005532">
    <property type="component" value="Unassembled WGS sequence"/>
</dbReference>
<accession>C5S4Y3</accession>
<evidence type="ECO:0000313" key="2">
    <source>
        <dbReference type="Proteomes" id="UP000005532"/>
    </source>
</evidence>
<dbReference type="AlphaFoldDB" id="C5S4Y3"/>
<dbReference type="Pfam" id="PF19570">
    <property type="entry name" value="DUF6088"/>
    <property type="match status" value="1"/>
</dbReference>
<gene>
    <name evidence="1" type="ORF">AM305_03393</name>
</gene>
<evidence type="ECO:0000313" key="1">
    <source>
        <dbReference type="EMBL" id="EER46043.1"/>
    </source>
</evidence>
<comment type="caution">
    <text evidence="1">The sequence shown here is derived from an EMBL/GenBank/DDBJ whole genome shotgun (WGS) entry which is preliminary data.</text>
</comment>
<dbReference type="OrthoDB" id="9798200at2"/>
<protein>
    <recommendedName>
        <fullName evidence="3">AbiEi antitoxin C-terminal domain-containing protein</fullName>
    </recommendedName>
</protein>
<organism evidence="1 2">
    <name type="scientific">Actinobacillus minor NM305</name>
    <dbReference type="NCBI Taxonomy" id="637911"/>
    <lineage>
        <taxon>Bacteria</taxon>
        <taxon>Pseudomonadati</taxon>
        <taxon>Pseudomonadota</taxon>
        <taxon>Gammaproteobacteria</taxon>
        <taxon>Pasteurellales</taxon>
        <taxon>Pasteurellaceae</taxon>
        <taxon>Actinobacillus</taxon>
    </lineage>
</organism>
<proteinExistence type="predicted"/>
<sequence length="238" mass="26778">MRVTQLIEIALSNVATGVIFGYNDLIDNPDYTQAAIKALNRKVQKGELVKLSKGKFYKPEQSIFGVLKASEEEVVKDLLKAGDTIIGYLTGLSIYNKLGLTTQVSSTIQIAKNTIRPALQRDYYKINFILQKNKITKENVPLLQLLDAIRYIKKIPDTTVEKSIARLSILLQQLTAAEMLELLNLSNKYPPSVRALLGFMLEQQNIDAADLRRSLNPITTYNYGISDLFPSAKKWNIK</sequence>
<dbReference type="InterPro" id="IPR045738">
    <property type="entry name" value="DUF6088"/>
</dbReference>
<evidence type="ECO:0008006" key="3">
    <source>
        <dbReference type="Google" id="ProtNLM"/>
    </source>
</evidence>